<accession>C4J376</accession>
<evidence type="ECO:0000313" key="2">
    <source>
        <dbReference type="EMBL" id="ACR35626.1"/>
    </source>
</evidence>
<reference evidence="2" key="1">
    <citation type="journal article" date="2009" name="PLoS Genet.">
        <title>Sequencing, mapping, and analysis of 27,455 maize full-length cDNAs.</title>
        <authorList>
            <person name="Soderlund C."/>
            <person name="Descour A."/>
            <person name="Kudrna D."/>
            <person name="Bomhoff M."/>
            <person name="Boyd L."/>
            <person name="Currie J."/>
            <person name="Angelova A."/>
            <person name="Collura K."/>
            <person name="Wissotski M."/>
            <person name="Ashley E."/>
            <person name="Morrow D."/>
            <person name="Fernandes J."/>
            <person name="Walbot V."/>
            <person name="Yu Y."/>
        </authorList>
    </citation>
    <scope>NUCLEOTIDE SEQUENCE</scope>
    <source>
        <strain evidence="2">B73</strain>
    </source>
</reference>
<sequence>MSSTSQHLCAYVSQNDLHHPEMTVRETINFASNMLGANNEFGMSAENDDLLSRKQKHPMAHPGSNATIQRRLRRNPHG</sequence>
<dbReference type="AlphaFoldDB" id="C4J376"/>
<evidence type="ECO:0000256" key="1">
    <source>
        <dbReference type="SAM" id="MobiDB-lite"/>
    </source>
</evidence>
<dbReference type="EMBL" id="BT085273">
    <property type="protein sequence ID" value="ACR35626.1"/>
    <property type="molecule type" value="mRNA"/>
</dbReference>
<reference evidence="2" key="2">
    <citation type="submission" date="2012-06" db="EMBL/GenBank/DDBJ databases">
        <authorList>
            <person name="Yu Y."/>
            <person name="Currie J."/>
            <person name="Lomeli R."/>
            <person name="Angelova A."/>
            <person name="Collura K."/>
            <person name="Wissotski M."/>
            <person name="Campos D."/>
            <person name="Kudrna D."/>
            <person name="Golser W."/>
            <person name="Ashely E."/>
            <person name="Descour A."/>
            <person name="Fernandes J."/>
            <person name="Soderlund C."/>
            <person name="Walbot V."/>
        </authorList>
    </citation>
    <scope>NUCLEOTIDE SEQUENCE</scope>
    <source>
        <strain evidence="2">B73</strain>
    </source>
</reference>
<feature type="region of interest" description="Disordered" evidence="1">
    <location>
        <begin position="54"/>
        <end position="78"/>
    </location>
</feature>
<organism evidence="2">
    <name type="scientific">Zea mays</name>
    <name type="common">Maize</name>
    <dbReference type="NCBI Taxonomy" id="4577"/>
    <lineage>
        <taxon>Eukaryota</taxon>
        <taxon>Viridiplantae</taxon>
        <taxon>Streptophyta</taxon>
        <taxon>Embryophyta</taxon>
        <taxon>Tracheophyta</taxon>
        <taxon>Spermatophyta</taxon>
        <taxon>Magnoliopsida</taxon>
        <taxon>Liliopsida</taxon>
        <taxon>Poales</taxon>
        <taxon>Poaceae</taxon>
        <taxon>PACMAD clade</taxon>
        <taxon>Panicoideae</taxon>
        <taxon>Andropogonodae</taxon>
        <taxon>Andropogoneae</taxon>
        <taxon>Tripsacinae</taxon>
        <taxon>Zea</taxon>
    </lineage>
</organism>
<name>C4J376_MAIZE</name>
<protein>
    <submittedName>
        <fullName evidence="2">Uncharacterized protein</fullName>
    </submittedName>
</protein>
<proteinExistence type="evidence at transcript level"/>